<reference evidence="1 2" key="1">
    <citation type="journal article" date="2019" name="Front. Microbiol.">
        <title>Thermoanaerosceptrum fracticalcis gen. nov. sp. nov., a Novel Fumarate-Fermenting Microorganism From a Deep Fractured Carbonate Aquifer of the US Great Basin.</title>
        <authorList>
            <person name="Hamilton-Brehm S.D."/>
            <person name="Stewart L.E."/>
            <person name="Zavarin M."/>
            <person name="Caldwell M."/>
            <person name="Lawson P.A."/>
            <person name="Onstott T.C."/>
            <person name="Grzymski J."/>
            <person name="Neveux I."/>
            <person name="Lollar B.S."/>
            <person name="Russell C.E."/>
            <person name="Moser D.P."/>
        </authorList>
    </citation>
    <scope>NUCLEOTIDE SEQUENCE [LARGE SCALE GENOMIC DNA]</scope>
    <source>
        <strain evidence="1 2">DRI-13</strain>
    </source>
</reference>
<evidence type="ECO:0000313" key="1">
    <source>
        <dbReference type="EMBL" id="QNB46675.1"/>
    </source>
</evidence>
<protein>
    <recommendedName>
        <fullName evidence="3">Copper amine oxidase-like N-terminal domain-containing protein</fullName>
    </recommendedName>
</protein>
<dbReference type="EMBL" id="CP045798">
    <property type="protein sequence ID" value="QNB46675.1"/>
    <property type="molecule type" value="Genomic_DNA"/>
</dbReference>
<evidence type="ECO:0000313" key="2">
    <source>
        <dbReference type="Proteomes" id="UP000515847"/>
    </source>
</evidence>
<dbReference type="AlphaFoldDB" id="A0A7G6E3M1"/>
<dbReference type="KEGG" id="tfr:BR63_10380"/>
<sequence length="197" mass="21476">MVNKGQSSINVFCDTPGTYEFIVLLDITKTVGSSSTTQTYLASFPVTFAAAEALQKRESALFFGASAYMAEGKIFSAASPPRLVEGVTYVPLDALEGLLDLKIRKSTEDGGFILERFEKKVLVKEGEKTFRVLKDSASSEDVTGEMGGLPFREGDVLYLPLRSMAQAFLYNLEALENEEGLLAGVRLIYEGYAGKIL</sequence>
<accession>A0A7G6E3M1</accession>
<name>A0A7G6E3M1_THEFR</name>
<dbReference type="RefSeq" id="WP_034420037.1">
    <property type="nucleotide sequence ID" value="NZ_CP045798.1"/>
</dbReference>
<dbReference type="Proteomes" id="UP000515847">
    <property type="component" value="Chromosome"/>
</dbReference>
<proteinExistence type="predicted"/>
<gene>
    <name evidence="1" type="ORF">BR63_10380</name>
</gene>
<keyword evidence="2" id="KW-1185">Reference proteome</keyword>
<evidence type="ECO:0008006" key="3">
    <source>
        <dbReference type="Google" id="ProtNLM"/>
    </source>
</evidence>
<organism evidence="1 2">
    <name type="scientific">Thermanaerosceptrum fracticalcis</name>
    <dbReference type="NCBI Taxonomy" id="1712410"/>
    <lineage>
        <taxon>Bacteria</taxon>
        <taxon>Bacillati</taxon>
        <taxon>Bacillota</taxon>
        <taxon>Clostridia</taxon>
        <taxon>Eubacteriales</taxon>
        <taxon>Peptococcaceae</taxon>
        <taxon>Thermanaerosceptrum</taxon>
    </lineage>
</organism>